<feature type="transmembrane region" description="Helical" evidence="1">
    <location>
        <begin position="6"/>
        <end position="26"/>
    </location>
</feature>
<sequence length="116" mass="13370">MWKQIGILLLFSILIIMVYNILKIFVLEKVKISRWIVLAISIIGLIFPAIPSIGFTGNIAIFTKSAVFVVFFMWFFDITRGDIGDYKQKKESAKNKVVIKPKAKPNRVKNQHDEKK</sequence>
<feature type="transmembrane region" description="Helical" evidence="1">
    <location>
        <begin position="59"/>
        <end position="79"/>
    </location>
</feature>
<name>A0A1I2JMZ6_9CLOT</name>
<keyword evidence="1" id="KW-0472">Membrane</keyword>
<dbReference type="RefSeq" id="WP_027637914.1">
    <property type="nucleotide sequence ID" value="NZ_BAAACD010000024.1"/>
</dbReference>
<feature type="transmembrane region" description="Helical" evidence="1">
    <location>
        <begin position="35"/>
        <end position="53"/>
    </location>
</feature>
<dbReference type="OrthoDB" id="1923861at2"/>
<reference evidence="3 4" key="1">
    <citation type="submission" date="2016-10" db="EMBL/GenBank/DDBJ databases">
        <authorList>
            <person name="de Groot N.N."/>
        </authorList>
    </citation>
    <scope>NUCLEOTIDE SEQUENCE [LARGE SCALE GENOMIC DNA]</scope>
    <source>
        <strain evidence="3 4">NLAE-zl-G419</strain>
    </source>
</reference>
<keyword evidence="1" id="KW-1133">Transmembrane helix</keyword>
<proteinExistence type="predicted"/>
<evidence type="ECO:0000313" key="2">
    <source>
        <dbReference type="EMBL" id="PWL51890.1"/>
    </source>
</evidence>
<keyword evidence="1" id="KW-0812">Transmembrane</keyword>
<evidence type="ECO:0000256" key="1">
    <source>
        <dbReference type="SAM" id="Phobius"/>
    </source>
</evidence>
<protein>
    <recommendedName>
        <fullName evidence="6">DUF2304 domain-containing protein</fullName>
    </recommendedName>
</protein>
<evidence type="ECO:0000313" key="5">
    <source>
        <dbReference type="Proteomes" id="UP000246114"/>
    </source>
</evidence>
<dbReference type="Proteomes" id="UP000246114">
    <property type="component" value="Unassembled WGS sequence"/>
</dbReference>
<dbReference type="EMBL" id="FOOE01000002">
    <property type="protein sequence ID" value="SFF54061.1"/>
    <property type="molecule type" value="Genomic_DNA"/>
</dbReference>
<accession>A0A1I2JMZ6</accession>
<evidence type="ECO:0000313" key="3">
    <source>
        <dbReference type="EMBL" id="SFF54061.1"/>
    </source>
</evidence>
<dbReference type="AlphaFoldDB" id="A0A1I2JMZ6"/>
<evidence type="ECO:0000313" key="4">
    <source>
        <dbReference type="Proteomes" id="UP000182135"/>
    </source>
</evidence>
<keyword evidence="4" id="KW-1185">Reference proteome</keyword>
<dbReference type="Proteomes" id="UP000182135">
    <property type="component" value="Unassembled WGS sequence"/>
</dbReference>
<reference evidence="2 5" key="2">
    <citation type="submission" date="2018-03" db="EMBL/GenBank/DDBJ databases">
        <title>The uncultured portion of the human microbiome is neutrally assembled.</title>
        <authorList>
            <person name="Jeraldo P."/>
            <person name="Boardman L."/>
            <person name="White B.A."/>
            <person name="Nelson H."/>
            <person name="Goldenfeld N."/>
            <person name="Chia N."/>
        </authorList>
    </citation>
    <scope>NUCLEOTIDE SEQUENCE [LARGE SCALE GENOMIC DNA]</scope>
    <source>
        <strain evidence="2">CIM:MAG 903</strain>
    </source>
</reference>
<evidence type="ECO:0008006" key="6">
    <source>
        <dbReference type="Google" id="ProtNLM"/>
    </source>
</evidence>
<dbReference type="eggNOG" id="ENOG502ZKDP">
    <property type="taxonomic scope" value="Bacteria"/>
</dbReference>
<gene>
    <name evidence="2" type="ORF">DBY38_13180</name>
    <name evidence="3" type="ORF">SAMN04487885_10275</name>
</gene>
<organism evidence="3 4">
    <name type="scientific">Clostridium cadaveris</name>
    <dbReference type="NCBI Taxonomy" id="1529"/>
    <lineage>
        <taxon>Bacteria</taxon>
        <taxon>Bacillati</taxon>
        <taxon>Bacillota</taxon>
        <taxon>Clostridia</taxon>
        <taxon>Eubacteriales</taxon>
        <taxon>Clostridiaceae</taxon>
        <taxon>Clostridium</taxon>
    </lineage>
</organism>
<dbReference type="EMBL" id="QAMZ01000053">
    <property type="protein sequence ID" value="PWL51890.1"/>
    <property type="molecule type" value="Genomic_DNA"/>
</dbReference>